<name>A0A2P6QI11_ROSCH</name>
<gene>
    <name evidence="3" type="ORF">RchiOBHm_Chr5g0061831</name>
</gene>
<reference evidence="3 4" key="1">
    <citation type="journal article" date="2018" name="Nat. Genet.">
        <title>The Rosa genome provides new insights in the design of modern roses.</title>
        <authorList>
            <person name="Bendahmane M."/>
        </authorList>
    </citation>
    <scope>NUCLEOTIDE SEQUENCE [LARGE SCALE GENOMIC DNA]</scope>
    <source>
        <strain evidence="4">cv. Old Blush</strain>
    </source>
</reference>
<comment type="caution">
    <text evidence="3">The sequence shown here is derived from an EMBL/GenBank/DDBJ whole genome shotgun (WGS) entry which is preliminary data.</text>
</comment>
<proteinExistence type="predicted"/>
<keyword evidence="2" id="KW-0732">Signal</keyword>
<accession>A0A2P6QI11</accession>
<organism evidence="3 4">
    <name type="scientific">Rosa chinensis</name>
    <name type="common">China rose</name>
    <dbReference type="NCBI Taxonomy" id="74649"/>
    <lineage>
        <taxon>Eukaryota</taxon>
        <taxon>Viridiplantae</taxon>
        <taxon>Streptophyta</taxon>
        <taxon>Embryophyta</taxon>
        <taxon>Tracheophyta</taxon>
        <taxon>Spermatophyta</taxon>
        <taxon>Magnoliopsida</taxon>
        <taxon>eudicotyledons</taxon>
        <taxon>Gunneridae</taxon>
        <taxon>Pentapetalae</taxon>
        <taxon>rosids</taxon>
        <taxon>fabids</taxon>
        <taxon>Rosales</taxon>
        <taxon>Rosaceae</taxon>
        <taxon>Rosoideae</taxon>
        <taxon>Rosoideae incertae sedis</taxon>
        <taxon>Rosa</taxon>
    </lineage>
</organism>
<dbReference type="AlphaFoldDB" id="A0A2P6QI11"/>
<dbReference type="Gramene" id="PRQ33817">
    <property type="protein sequence ID" value="PRQ33817"/>
    <property type="gene ID" value="RchiOBHm_Chr5g0061831"/>
</dbReference>
<feature type="region of interest" description="Disordered" evidence="1">
    <location>
        <begin position="46"/>
        <end position="66"/>
    </location>
</feature>
<evidence type="ECO:0000313" key="4">
    <source>
        <dbReference type="Proteomes" id="UP000238479"/>
    </source>
</evidence>
<feature type="chain" id="PRO_5015132466" description="Secreted protein" evidence="2">
    <location>
        <begin position="30"/>
        <end position="90"/>
    </location>
</feature>
<sequence length="90" mass="9470">MLARVSGRMGGRWFWAASLDVLCSHLCAALGLGADFQIQRQCGSWGSGQGAASAEPRGDSGQRGRVTKLDGAFSSRRLVAGLSRFRGGAR</sequence>
<evidence type="ECO:0000256" key="1">
    <source>
        <dbReference type="SAM" id="MobiDB-lite"/>
    </source>
</evidence>
<protein>
    <recommendedName>
        <fullName evidence="5">Secreted protein</fullName>
    </recommendedName>
</protein>
<evidence type="ECO:0008006" key="5">
    <source>
        <dbReference type="Google" id="ProtNLM"/>
    </source>
</evidence>
<dbReference type="EMBL" id="PDCK01000043">
    <property type="protein sequence ID" value="PRQ33817.1"/>
    <property type="molecule type" value="Genomic_DNA"/>
</dbReference>
<feature type="signal peptide" evidence="2">
    <location>
        <begin position="1"/>
        <end position="29"/>
    </location>
</feature>
<keyword evidence="4" id="KW-1185">Reference proteome</keyword>
<dbReference type="Proteomes" id="UP000238479">
    <property type="component" value="Chromosome 5"/>
</dbReference>
<evidence type="ECO:0000313" key="3">
    <source>
        <dbReference type="EMBL" id="PRQ33817.1"/>
    </source>
</evidence>
<evidence type="ECO:0000256" key="2">
    <source>
        <dbReference type="SAM" id="SignalP"/>
    </source>
</evidence>